<reference evidence="2" key="2">
    <citation type="journal article" date="2015" name="Data Brief">
        <title>Shoot transcriptome of the giant reed, Arundo donax.</title>
        <authorList>
            <person name="Barrero R.A."/>
            <person name="Guerrero F.D."/>
            <person name="Moolhuijzen P."/>
            <person name="Goolsby J.A."/>
            <person name="Tidwell J."/>
            <person name="Bellgard S.E."/>
            <person name="Bellgard M.I."/>
        </authorList>
    </citation>
    <scope>NUCLEOTIDE SEQUENCE</scope>
    <source>
        <tissue evidence="2">Shoot tissue taken approximately 20 cm above the soil surface</tissue>
    </source>
</reference>
<feature type="region of interest" description="Disordered" evidence="1">
    <location>
        <begin position="1"/>
        <end position="27"/>
    </location>
</feature>
<reference evidence="2" key="1">
    <citation type="submission" date="2014-09" db="EMBL/GenBank/DDBJ databases">
        <authorList>
            <person name="Magalhaes I.L.F."/>
            <person name="Oliveira U."/>
            <person name="Santos F.R."/>
            <person name="Vidigal T.H.D.A."/>
            <person name="Brescovit A.D."/>
            <person name="Santos A.J."/>
        </authorList>
    </citation>
    <scope>NUCLEOTIDE SEQUENCE</scope>
    <source>
        <tissue evidence="2">Shoot tissue taken approximately 20 cm above the soil surface</tissue>
    </source>
</reference>
<evidence type="ECO:0000313" key="2">
    <source>
        <dbReference type="EMBL" id="JAE16984.1"/>
    </source>
</evidence>
<protein>
    <submittedName>
        <fullName evidence="2">Nicotianamine synthase 3</fullName>
    </submittedName>
</protein>
<name>A0A0A9G0G9_ARUDO</name>
<dbReference type="EMBL" id="GBRH01180912">
    <property type="protein sequence ID" value="JAE16984.1"/>
    <property type="molecule type" value="Transcribed_RNA"/>
</dbReference>
<evidence type="ECO:0000256" key="1">
    <source>
        <dbReference type="SAM" id="MobiDB-lite"/>
    </source>
</evidence>
<organism evidence="2">
    <name type="scientific">Arundo donax</name>
    <name type="common">Giant reed</name>
    <name type="synonym">Donax arundinaceus</name>
    <dbReference type="NCBI Taxonomy" id="35708"/>
    <lineage>
        <taxon>Eukaryota</taxon>
        <taxon>Viridiplantae</taxon>
        <taxon>Streptophyta</taxon>
        <taxon>Embryophyta</taxon>
        <taxon>Tracheophyta</taxon>
        <taxon>Spermatophyta</taxon>
        <taxon>Magnoliopsida</taxon>
        <taxon>Liliopsida</taxon>
        <taxon>Poales</taxon>
        <taxon>Poaceae</taxon>
        <taxon>PACMAD clade</taxon>
        <taxon>Arundinoideae</taxon>
        <taxon>Arundineae</taxon>
        <taxon>Arundo</taxon>
    </lineage>
</organism>
<sequence length="27" mass="2863">MCRPRCSTTRAFSSAAMPTSAARNTTS</sequence>
<accession>A0A0A9G0G9</accession>
<dbReference type="AlphaFoldDB" id="A0A0A9G0G9"/>
<proteinExistence type="predicted"/>
<feature type="compositionally biased region" description="Polar residues" evidence="1">
    <location>
        <begin position="1"/>
        <end position="12"/>
    </location>
</feature>